<protein>
    <submittedName>
        <fullName evidence="1">Uncharacterized protein</fullName>
    </submittedName>
</protein>
<dbReference type="AlphaFoldDB" id="A0A7Z9DZ41"/>
<name>A0A7Z9DZ41_9CYAN</name>
<gene>
    <name evidence="1" type="ORF">PL9631_250143</name>
</gene>
<comment type="caution">
    <text evidence="1">The sequence shown here is derived from an EMBL/GenBank/DDBJ whole genome shotgun (WGS) entry which is preliminary data.</text>
</comment>
<organism evidence="1 2">
    <name type="scientific">Planktothrix paucivesiculata PCC 9631</name>
    <dbReference type="NCBI Taxonomy" id="671071"/>
    <lineage>
        <taxon>Bacteria</taxon>
        <taxon>Bacillati</taxon>
        <taxon>Cyanobacteriota</taxon>
        <taxon>Cyanophyceae</taxon>
        <taxon>Oscillatoriophycideae</taxon>
        <taxon>Oscillatoriales</taxon>
        <taxon>Microcoleaceae</taxon>
        <taxon>Planktothrix</taxon>
    </lineage>
</organism>
<reference evidence="1" key="1">
    <citation type="submission" date="2019-10" db="EMBL/GenBank/DDBJ databases">
        <authorList>
            <consortium name="Genoscope - CEA"/>
            <person name="William W."/>
        </authorList>
    </citation>
    <scope>NUCLEOTIDE SEQUENCE [LARGE SCALE GENOMIC DNA]</scope>
    <source>
        <strain evidence="1">BBR_PRJEB10994</strain>
    </source>
</reference>
<keyword evidence="2" id="KW-1185">Reference proteome</keyword>
<evidence type="ECO:0000313" key="1">
    <source>
        <dbReference type="EMBL" id="VXD17027.1"/>
    </source>
</evidence>
<dbReference type="RefSeq" id="WP_083616912.1">
    <property type="nucleotide sequence ID" value="NZ_LR734992.1"/>
</dbReference>
<evidence type="ECO:0000313" key="2">
    <source>
        <dbReference type="Proteomes" id="UP000182190"/>
    </source>
</evidence>
<accession>A0A7Z9DZ41</accession>
<proteinExistence type="predicted"/>
<dbReference type="EMBL" id="CZCS02000163">
    <property type="protein sequence ID" value="VXD17027.1"/>
    <property type="molecule type" value="Genomic_DNA"/>
</dbReference>
<sequence>MAAQKKRITVEVDDIYELIEQMADEGRRSKGAQIRLLVDEALVTRGLIETRPGVKPYQSDSEVDEVRLQPITLLINKLIEEEMPTDSEIITCANLLKIDSKKITVLCNLVVNK</sequence>
<dbReference type="Proteomes" id="UP000182190">
    <property type="component" value="Unassembled WGS sequence"/>
</dbReference>